<keyword evidence="3 6" id="KW-1133">Transmembrane helix</keyword>
<organism evidence="8 9">
    <name type="scientific">Alectoria fallacina</name>
    <dbReference type="NCBI Taxonomy" id="1903189"/>
    <lineage>
        <taxon>Eukaryota</taxon>
        <taxon>Fungi</taxon>
        <taxon>Dikarya</taxon>
        <taxon>Ascomycota</taxon>
        <taxon>Pezizomycotina</taxon>
        <taxon>Lecanoromycetes</taxon>
        <taxon>OSLEUM clade</taxon>
        <taxon>Lecanoromycetidae</taxon>
        <taxon>Lecanorales</taxon>
        <taxon>Lecanorineae</taxon>
        <taxon>Parmeliaceae</taxon>
        <taxon>Alectoria</taxon>
    </lineage>
</organism>
<dbReference type="AlphaFoldDB" id="A0A8H3PKV2"/>
<dbReference type="GO" id="GO:0016020">
    <property type="term" value="C:membrane"/>
    <property type="evidence" value="ECO:0007669"/>
    <property type="project" value="UniProtKB-SubCell"/>
</dbReference>
<comment type="similarity">
    <text evidence="5">Belongs to the SAT4 family.</text>
</comment>
<feature type="transmembrane region" description="Helical" evidence="6">
    <location>
        <begin position="52"/>
        <end position="71"/>
    </location>
</feature>
<dbReference type="InterPro" id="IPR049326">
    <property type="entry name" value="Rhodopsin_dom_fungi"/>
</dbReference>
<evidence type="ECO:0000256" key="4">
    <source>
        <dbReference type="ARBA" id="ARBA00023136"/>
    </source>
</evidence>
<evidence type="ECO:0000313" key="8">
    <source>
        <dbReference type="EMBL" id="CAF9943863.1"/>
    </source>
</evidence>
<keyword evidence="2 6" id="KW-0812">Transmembrane</keyword>
<feature type="transmembrane region" description="Helical" evidence="6">
    <location>
        <begin position="252"/>
        <end position="278"/>
    </location>
</feature>
<evidence type="ECO:0000256" key="3">
    <source>
        <dbReference type="ARBA" id="ARBA00022989"/>
    </source>
</evidence>
<dbReference type="OrthoDB" id="444631at2759"/>
<name>A0A8H3PKV2_9LECA</name>
<feature type="transmembrane region" description="Helical" evidence="6">
    <location>
        <begin position="194"/>
        <end position="212"/>
    </location>
</feature>
<dbReference type="EMBL" id="CAJPDR010001390">
    <property type="protein sequence ID" value="CAF9943863.1"/>
    <property type="molecule type" value="Genomic_DNA"/>
</dbReference>
<keyword evidence="9" id="KW-1185">Reference proteome</keyword>
<dbReference type="Pfam" id="PF20684">
    <property type="entry name" value="Fung_rhodopsin"/>
    <property type="match status" value="1"/>
</dbReference>
<feature type="transmembrane region" description="Helical" evidence="6">
    <location>
        <begin position="219"/>
        <end position="240"/>
    </location>
</feature>
<accession>A0A8H3PKV2</accession>
<feature type="transmembrane region" description="Helical" evidence="6">
    <location>
        <begin position="20"/>
        <end position="40"/>
    </location>
</feature>
<dbReference type="Proteomes" id="UP000664203">
    <property type="component" value="Unassembled WGS sequence"/>
</dbReference>
<keyword evidence="4 6" id="KW-0472">Membrane</keyword>
<sequence length="366" mass="39918">MSSNSSQPGKPSKISQEAFQVSTGVLLGIAVMIAGGRILARLHKLHDIAVDDGFFFLAIITFVSGTTVLYLDLPYIYLQENVEAGLRAAPADLVSQLIHSEKLQDAATTLLGTTISSVKFSFLFFFRDLLRQQKKMLIWWWCIFVFLIPTVAILMFSNFISCSYFDKRIFVECVSPAALARQNGTLKATATLDIVSDTLLISIPVILLWNVKITLRRKLALWGILCLSIFTAITVVIKVAGGNISHGQVDSAWAIFWLQAEAAVAIIVVSITAFRALFVAHRASKQQSPAHHASTSRSLLSKVVRRHDDLPSAPAPTFTGTGTYIRHSPYGAGSFEESGDVELPLQGPGILVTHDISSAKISCIPT</sequence>
<evidence type="ECO:0000256" key="5">
    <source>
        <dbReference type="ARBA" id="ARBA00038359"/>
    </source>
</evidence>
<protein>
    <recommendedName>
        <fullName evidence="7">Rhodopsin domain-containing protein</fullName>
    </recommendedName>
</protein>
<evidence type="ECO:0000256" key="2">
    <source>
        <dbReference type="ARBA" id="ARBA00022692"/>
    </source>
</evidence>
<evidence type="ECO:0000256" key="6">
    <source>
        <dbReference type="SAM" id="Phobius"/>
    </source>
</evidence>
<feature type="transmembrane region" description="Helical" evidence="6">
    <location>
        <begin position="138"/>
        <end position="160"/>
    </location>
</feature>
<evidence type="ECO:0000256" key="1">
    <source>
        <dbReference type="ARBA" id="ARBA00004141"/>
    </source>
</evidence>
<evidence type="ECO:0000259" key="7">
    <source>
        <dbReference type="Pfam" id="PF20684"/>
    </source>
</evidence>
<reference evidence="8" key="1">
    <citation type="submission" date="2021-03" db="EMBL/GenBank/DDBJ databases">
        <authorList>
            <person name="Tagirdzhanova G."/>
        </authorList>
    </citation>
    <scope>NUCLEOTIDE SEQUENCE</scope>
</reference>
<comment type="subcellular location">
    <subcellularLocation>
        <location evidence="1">Membrane</location>
        <topology evidence="1">Multi-pass membrane protein</topology>
    </subcellularLocation>
</comment>
<evidence type="ECO:0000313" key="9">
    <source>
        <dbReference type="Proteomes" id="UP000664203"/>
    </source>
</evidence>
<gene>
    <name evidence="8" type="ORF">ALECFALPRED_001631</name>
</gene>
<dbReference type="PANTHER" id="PTHR33048:SF47">
    <property type="entry name" value="INTEGRAL MEMBRANE PROTEIN-RELATED"/>
    <property type="match status" value="1"/>
</dbReference>
<feature type="domain" description="Rhodopsin" evidence="7">
    <location>
        <begin position="37"/>
        <end position="278"/>
    </location>
</feature>
<dbReference type="InterPro" id="IPR052337">
    <property type="entry name" value="SAT4-like"/>
</dbReference>
<comment type="caution">
    <text evidence="8">The sequence shown here is derived from an EMBL/GenBank/DDBJ whole genome shotgun (WGS) entry which is preliminary data.</text>
</comment>
<proteinExistence type="inferred from homology"/>
<dbReference type="PANTHER" id="PTHR33048">
    <property type="entry name" value="PTH11-LIKE INTEGRAL MEMBRANE PROTEIN (AFU_ORTHOLOGUE AFUA_5G11245)"/>
    <property type="match status" value="1"/>
</dbReference>
<feature type="transmembrane region" description="Helical" evidence="6">
    <location>
        <begin position="106"/>
        <end position="126"/>
    </location>
</feature>